<dbReference type="EMBL" id="JAVRJZ010000002">
    <property type="protein sequence ID" value="KAK2725697.1"/>
    <property type="molecule type" value="Genomic_DNA"/>
</dbReference>
<reference evidence="2" key="1">
    <citation type="submission" date="2023-07" db="EMBL/GenBank/DDBJ databases">
        <title>Chromosome-level genome assembly of Artemia franciscana.</title>
        <authorList>
            <person name="Jo E."/>
        </authorList>
    </citation>
    <scope>NUCLEOTIDE SEQUENCE</scope>
    <source>
        <tissue evidence="2">Whole body</tissue>
    </source>
</reference>
<accession>A0AA88LCT7</accession>
<dbReference type="AlphaFoldDB" id="A0AA88LCT7"/>
<evidence type="ECO:0000256" key="1">
    <source>
        <dbReference type="SAM" id="MobiDB-lite"/>
    </source>
</evidence>
<comment type="caution">
    <text evidence="2">The sequence shown here is derived from an EMBL/GenBank/DDBJ whole genome shotgun (WGS) entry which is preliminary data.</text>
</comment>
<name>A0AA88LCT7_ARTSF</name>
<evidence type="ECO:0000313" key="2">
    <source>
        <dbReference type="EMBL" id="KAK2725697.1"/>
    </source>
</evidence>
<gene>
    <name evidence="2" type="ORF">QYM36_000259</name>
</gene>
<feature type="region of interest" description="Disordered" evidence="1">
    <location>
        <begin position="134"/>
        <end position="154"/>
    </location>
</feature>
<evidence type="ECO:0000313" key="3">
    <source>
        <dbReference type="Proteomes" id="UP001187531"/>
    </source>
</evidence>
<keyword evidence="3" id="KW-1185">Reference proteome</keyword>
<proteinExistence type="predicted"/>
<dbReference type="Proteomes" id="UP001187531">
    <property type="component" value="Unassembled WGS sequence"/>
</dbReference>
<sequence length="450" mass="50737">MNSQVSLPLMSNKVVEHVVGSVLEDERGHQNLSLPINATNGRCPSWSKFENVSQDSCWGYEKITCNRSRPSSQQCNEKTLYNSQDYPSNYYPYPTNFPTTVKNADDPWKPKHVKNVDRGDNTFRIAMALLKLQDSNSFPSTPSPSSTDSGRFSFTPPPRDLDFYRCVPPPQAGSVRATPFLASPVDPNFSYPARADVHQSGTESQEFEKSKESFIRTPGMKLYPYPTPPSVEELIVQASERFKLSSIPVHPQLNQKFESLVNLCHGRIKETEEEAVKVASIINEVSIGKMVTFLKTFSASGFARSSQTGIEALLSNLETFYVSMVPFLKELEDVVKSVCGTNTADSTLSIIKNFQTAFINLQKYRILEKHSTNQKSKKKYFVSAEAMQNYCPYLEDMATSLHILFSSIRGSYEELRFKLDILRNSEAFLVEDGLSSSDENSLFFNPFKRV</sequence>
<organism evidence="2 3">
    <name type="scientific">Artemia franciscana</name>
    <name type="common">Brine shrimp</name>
    <name type="synonym">Artemia sanfranciscana</name>
    <dbReference type="NCBI Taxonomy" id="6661"/>
    <lineage>
        <taxon>Eukaryota</taxon>
        <taxon>Metazoa</taxon>
        <taxon>Ecdysozoa</taxon>
        <taxon>Arthropoda</taxon>
        <taxon>Crustacea</taxon>
        <taxon>Branchiopoda</taxon>
        <taxon>Anostraca</taxon>
        <taxon>Artemiidae</taxon>
        <taxon>Artemia</taxon>
    </lineage>
</organism>
<protein>
    <submittedName>
        <fullName evidence="2">Uncharacterized protein</fullName>
    </submittedName>
</protein>
<feature type="compositionally biased region" description="Low complexity" evidence="1">
    <location>
        <begin position="134"/>
        <end position="149"/>
    </location>
</feature>